<keyword evidence="3" id="KW-1185">Reference proteome</keyword>
<keyword evidence="1" id="KW-0812">Transmembrane</keyword>
<evidence type="ECO:0000256" key="1">
    <source>
        <dbReference type="SAM" id="Phobius"/>
    </source>
</evidence>
<evidence type="ECO:0000313" key="2">
    <source>
        <dbReference type="EMBL" id="WNM25778.1"/>
    </source>
</evidence>
<evidence type="ECO:0000313" key="3">
    <source>
        <dbReference type="Proteomes" id="UP001304125"/>
    </source>
</evidence>
<proteinExistence type="predicted"/>
<dbReference type="RefSeq" id="WP_313501228.1">
    <property type="nucleotide sequence ID" value="NZ_CP134879.1"/>
</dbReference>
<organism evidence="2 3">
    <name type="scientific">Demequina capsici</name>
    <dbReference type="NCBI Taxonomy" id="3075620"/>
    <lineage>
        <taxon>Bacteria</taxon>
        <taxon>Bacillati</taxon>
        <taxon>Actinomycetota</taxon>
        <taxon>Actinomycetes</taxon>
        <taxon>Micrococcales</taxon>
        <taxon>Demequinaceae</taxon>
        <taxon>Demequina</taxon>
    </lineage>
</organism>
<gene>
    <name evidence="2" type="ORF">RN606_06410</name>
</gene>
<keyword evidence="1" id="KW-0472">Membrane</keyword>
<accession>A0AA96F9R1</accession>
<dbReference type="EMBL" id="CP134879">
    <property type="protein sequence ID" value="WNM25778.1"/>
    <property type="molecule type" value="Genomic_DNA"/>
</dbReference>
<name>A0AA96F9R1_9MICO</name>
<protein>
    <recommendedName>
        <fullName evidence="4">Tfp pilus assembly protein PilN</fullName>
    </recommendedName>
</protein>
<evidence type="ECO:0008006" key="4">
    <source>
        <dbReference type="Google" id="ProtNLM"/>
    </source>
</evidence>
<dbReference type="Proteomes" id="UP001304125">
    <property type="component" value="Chromosome"/>
</dbReference>
<dbReference type="AlphaFoldDB" id="A0AA96F9R1"/>
<reference evidence="2 3" key="1">
    <citation type="submission" date="2023-09" db="EMBL/GenBank/DDBJ databases">
        <title>Demequina sp. a novel bacteria isolated from Capsicum annuum.</title>
        <authorList>
            <person name="Humaira Z."/>
            <person name="Lee J."/>
            <person name="Cho D."/>
        </authorList>
    </citation>
    <scope>NUCLEOTIDE SEQUENCE [LARGE SCALE GENOMIC DNA]</scope>
    <source>
        <strain evidence="2 3">OYTSA14</strain>
    </source>
</reference>
<sequence>MNPVPASVKAPALPQVNLIPPEVGQRRERARAMRAAIALVVGFLLLLAAGAVGLNMLKASAESDLADAQQKQSDLNTQIAQYQYVADLKTELNDVTQARQFVGATDVVRAKVLGDLMGAMPDGSYLTDAIFGLTTFDSAAGASTDAFAGADVGQITFTAITPDLVTANDLQVGLAAYPAFSQVRVTEATNLAVEGAATEGEPTTGYRITGTIRVTYDVYTERFSDAWFGDDSTPGLADQYTGLLQAAQSARG</sequence>
<keyword evidence="1" id="KW-1133">Transmembrane helix</keyword>
<feature type="transmembrane region" description="Helical" evidence="1">
    <location>
        <begin position="35"/>
        <end position="57"/>
    </location>
</feature>